<keyword evidence="9" id="KW-1185">Reference proteome</keyword>
<feature type="domain" description="Pili assembly chaperone N-terminal" evidence="7">
    <location>
        <begin position="29"/>
        <end position="135"/>
    </location>
</feature>
<dbReference type="InterPro" id="IPR050643">
    <property type="entry name" value="Periplasmic_pilus_chap"/>
</dbReference>
<dbReference type="SUPFAM" id="SSF49354">
    <property type="entry name" value="PapD-like"/>
    <property type="match status" value="1"/>
</dbReference>
<name>A0ABY2Z4S1_9GAMM</name>
<evidence type="ECO:0000256" key="4">
    <source>
        <dbReference type="ARBA" id="ARBA00022764"/>
    </source>
</evidence>
<keyword evidence="3 6" id="KW-0732">Signal</keyword>
<protein>
    <submittedName>
        <fullName evidence="8">Fimbrial chaperone protein</fullName>
    </submittedName>
</protein>
<comment type="caution">
    <text evidence="8">The sequence shown here is derived from an EMBL/GenBank/DDBJ whole genome shotgun (WGS) entry which is preliminary data.</text>
</comment>
<reference evidence="8 9" key="1">
    <citation type="submission" date="2019-06" db="EMBL/GenBank/DDBJ databases">
        <title>Taxogenomics and systematics of the genus Pantoea.</title>
        <authorList>
            <person name="Tambong J.T."/>
        </authorList>
    </citation>
    <scope>NUCLEOTIDE SEQUENCE [LARGE SCALE GENOMIC DNA]</scope>
    <source>
        <strain evidence="8 9">LMG 2558</strain>
    </source>
</reference>
<dbReference type="InterPro" id="IPR001829">
    <property type="entry name" value="Pili_assmbl_chaperone_bac"/>
</dbReference>
<organism evidence="8 9">
    <name type="scientific">Pantoea anthophila</name>
    <dbReference type="NCBI Taxonomy" id="470931"/>
    <lineage>
        <taxon>Bacteria</taxon>
        <taxon>Pseudomonadati</taxon>
        <taxon>Pseudomonadota</taxon>
        <taxon>Gammaproteobacteria</taxon>
        <taxon>Enterobacterales</taxon>
        <taxon>Erwiniaceae</taxon>
        <taxon>Pantoea</taxon>
    </lineage>
</organism>
<comment type="similarity">
    <text evidence="2">Belongs to the periplasmic pilus chaperone family.</text>
</comment>
<proteinExistence type="inferred from homology"/>
<dbReference type="InterPro" id="IPR013783">
    <property type="entry name" value="Ig-like_fold"/>
</dbReference>
<evidence type="ECO:0000313" key="9">
    <source>
        <dbReference type="Proteomes" id="UP000316142"/>
    </source>
</evidence>
<feature type="chain" id="PRO_5046524887" evidence="6">
    <location>
        <begin position="21"/>
        <end position="226"/>
    </location>
</feature>
<dbReference type="EMBL" id="VHIZ01000052">
    <property type="protein sequence ID" value="TPV23198.1"/>
    <property type="molecule type" value="Genomic_DNA"/>
</dbReference>
<sequence>MKIILSVAILFSLSVSGVFAAGMKPEVPALFLDDQNREVTVNVLNTDRDTALLHSSLQTIPEDPENRLIITPQLVRVDGGKNQQIRVVLKEGVRLDTQKMQRINFVSIPQDDGKKNRARILIGQNIPVIISPASLPVNTAPWTGLTFHLSGASLHIENPTPYIVRLTREINLLPGKGSVELKNSYILPGEKFDVALPAASANKVKALLLHPVTRYGILTAPFNVPL</sequence>
<dbReference type="PANTHER" id="PTHR30251">
    <property type="entry name" value="PILUS ASSEMBLY CHAPERONE"/>
    <property type="match status" value="1"/>
</dbReference>
<evidence type="ECO:0000256" key="3">
    <source>
        <dbReference type="ARBA" id="ARBA00022729"/>
    </source>
</evidence>
<dbReference type="GeneID" id="93531873"/>
<accession>A0ABY2Z4S1</accession>
<dbReference type="NCBIfam" id="NF007392">
    <property type="entry name" value="PRK09918.1"/>
    <property type="match status" value="1"/>
</dbReference>
<gene>
    <name evidence="8" type="ORF">FJW00_15970</name>
</gene>
<keyword evidence="4" id="KW-0574">Periplasm</keyword>
<dbReference type="Pfam" id="PF00345">
    <property type="entry name" value="PapD_N"/>
    <property type="match status" value="1"/>
</dbReference>
<comment type="subcellular location">
    <subcellularLocation>
        <location evidence="1">Periplasm</location>
    </subcellularLocation>
</comment>
<evidence type="ECO:0000259" key="7">
    <source>
        <dbReference type="Pfam" id="PF00345"/>
    </source>
</evidence>
<dbReference type="InterPro" id="IPR036316">
    <property type="entry name" value="Pili_assmbl_chap_C_dom_sf"/>
</dbReference>
<dbReference type="Gene3D" id="2.60.40.10">
    <property type="entry name" value="Immunoglobulins"/>
    <property type="match status" value="2"/>
</dbReference>
<evidence type="ECO:0000256" key="2">
    <source>
        <dbReference type="ARBA" id="ARBA00007399"/>
    </source>
</evidence>
<evidence type="ECO:0000256" key="6">
    <source>
        <dbReference type="SAM" id="SignalP"/>
    </source>
</evidence>
<evidence type="ECO:0000256" key="1">
    <source>
        <dbReference type="ARBA" id="ARBA00004418"/>
    </source>
</evidence>
<dbReference type="InterPro" id="IPR008962">
    <property type="entry name" value="PapD-like_sf"/>
</dbReference>
<dbReference type="InterPro" id="IPR016147">
    <property type="entry name" value="Pili_assmbl_chaperone_N"/>
</dbReference>
<dbReference type="SUPFAM" id="SSF49584">
    <property type="entry name" value="Periplasmic chaperone C-domain"/>
    <property type="match status" value="1"/>
</dbReference>
<dbReference type="RefSeq" id="WP_111208126.1">
    <property type="nucleotide sequence ID" value="NZ_CP110473.1"/>
</dbReference>
<feature type="signal peptide" evidence="6">
    <location>
        <begin position="1"/>
        <end position="20"/>
    </location>
</feature>
<dbReference type="PRINTS" id="PR00969">
    <property type="entry name" value="CHAPERONPILI"/>
</dbReference>
<evidence type="ECO:0000256" key="5">
    <source>
        <dbReference type="ARBA" id="ARBA00023186"/>
    </source>
</evidence>
<dbReference type="PANTHER" id="PTHR30251:SF3">
    <property type="entry name" value="FIMBRIAL CHAPARONE PROTEIN"/>
    <property type="match status" value="1"/>
</dbReference>
<keyword evidence="5" id="KW-0143">Chaperone</keyword>
<evidence type="ECO:0000313" key="8">
    <source>
        <dbReference type="EMBL" id="TPV23198.1"/>
    </source>
</evidence>
<dbReference type="Proteomes" id="UP000316142">
    <property type="component" value="Unassembled WGS sequence"/>
</dbReference>